<keyword evidence="1" id="KW-0805">Transcription regulation</keyword>
<keyword evidence="2 4" id="KW-0238">DNA-binding</keyword>
<evidence type="ECO:0000259" key="5">
    <source>
        <dbReference type="PROSITE" id="PS50977"/>
    </source>
</evidence>
<evidence type="ECO:0000313" key="7">
    <source>
        <dbReference type="Proteomes" id="UP000199054"/>
    </source>
</evidence>
<dbReference type="RefSeq" id="WP_090613338.1">
    <property type="nucleotide sequence ID" value="NZ_CP067126.1"/>
</dbReference>
<dbReference type="STRING" id="34002.SAMN04489859_101957"/>
<name>A0A1H8JZL7_9RHOB</name>
<protein>
    <submittedName>
        <fullName evidence="6">DNA-binding transcriptional regulator, AcrR family</fullName>
    </submittedName>
</protein>
<dbReference type="Pfam" id="PF00440">
    <property type="entry name" value="TetR_N"/>
    <property type="match status" value="1"/>
</dbReference>
<dbReference type="Gene3D" id="1.10.357.10">
    <property type="entry name" value="Tetracycline Repressor, domain 2"/>
    <property type="match status" value="1"/>
</dbReference>
<dbReference type="InterPro" id="IPR009057">
    <property type="entry name" value="Homeodomain-like_sf"/>
</dbReference>
<proteinExistence type="predicted"/>
<evidence type="ECO:0000256" key="1">
    <source>
        <dbReference type="ARBA" id="ARBA00023015"/>
    </source>
</evidence>
<dbReference type="SUPFAM" id="SSF46689">
    <property type="entry name" value="Homeodomain-like"/>
    <property type="match status" value="1"/>
</dbReference>
<dbReference type="OrthoDB" id="7223515at2"/>
<organism evidence="6 7">
    <name type="scientific">Paracoccus alcaliphilus</name>
    <dbReference type="NCBI Taxonomy" id="34002"/>
    <lineage>
        <taxon>Bacteria</taxon>
        <taxon>Pseudomonadati</taxon>
        <taxon>Pseudomonadota</taxon>
        <taxon>Alphaproteobacteria</taxon>
        <taxon>Rhodobacterales</taxon>
        <taxon>Paracoccaceae</taxon>
        <taxon>Paracoccus</taxon>
    </lineage>
</organism>
<gene>
    <name evidence="6" type="ORF">SAMN04489859_101957</name>
</gene>
<dbReference type="GO" id="GO:0000976">
    <property type="term" value="F:transcription cis-regulatory region binding"/>
    <property type="evidence" value="ECO:0007669"/>
    <property type="project" value="TreeGrafter"/>
</dbReference>
<keyword evidence="3" id="KW-0804">Transcription</keyword>
<evidence type="ECO:0000256" key="2">
    <source>
        <dbReference type="ARBA" id="ARBA00023125"/>
    </source>
</evidence>
<dbReference type="SUPFAM" id="SSF48498">
    <property type="entry name" value="Tetracyclin repressor-like, C-terminal domain"/>
    <property type="match status" value="1"/>
</dbReference>
<dbReference type="GO" id="GO:0003700">
    <property type="term" value="F:DNA-binding transcription factor activity"/>
    <property type="evidence" value="ECO:0007669"/>
    <property type="project" value="TreeGrafter"/>
</dbReference>
<keyword evidence="7" id="KW-1185">Reference proteome</keyword>
<dbReference type="InterPro" id="IPR001647">
    <property type="entry name" value="HTH_TetR"/>
</dbReference>
<dbReference type="Pfam" id="PF13305">
    <property type="entry name" value="TetR_C_33"/>
    <property type="match status" value="1"/>
</dbReference>
<dbReference type="PANTHER" id="PTHR30055">
    <property type="entry name" value="HTH-TYPE TRANSCRIPTIONAL REGULATOR RUTR"/>
    <property type="match status" value="1"/>
</dbReference>
<dbReference type="InterPro" id="IPR025996">
    <property type="entry name" value="MT1864/Rv1816-like_C"/>
</dbReference>
<reference evidence="6 7" key="1">
    <citation type="submission" date="2016-10" db="EMBL/GenBank/DDBJ databases">
        <authorList>
            <person name="de Groot N.N."/>
        </authorList>
    </citation>
    <scope>NUCLEOTIDE SEQUENCE [LARGE SCALE GENOMIC DNA]</scope>
    <source>
        <strain evidence="6 7">DSM 8512</strain>
    </source>
</reference>
<dbReference type="Proteomes" id="UP000199054">
    <property type="component" value="Unassembled WGS sequence"/>
</dbReference>
<dbReference type="EMBL" id="FODE01000019">
    <property type="protein sequence ID" value="SEN85706.1"/>
    <property type="molecule type" value="Genomic_DNA"/>
</dbReference>
<feature type="domain" description="HTH tetR-type" evidence="5">
    <location>
        <begin position="10"/>
        <end position="70"/>
    </location>
</feature>
<evidence type="ECO:0000256" key="4">
    <source>
        <dbReference type="PROSITE-ProRule" id="PRU00335"/>
    </source>
</evidence>
<dbReference type="PANTHER" id="PTHR30055:SF234">
    <property type="entry name" value="HTH-TYPE TRANSCRIPTIONAL REGULATOR BETI"/>
    <property type="match status" value="1"/>
</dbReference>
<dbReference type="InterPro" id="IPR036271">
    <property type="entry name" value="Tet_transcr_reg_TetR-rel_C_sf"/>
</dbReference>
<accession>A0A1H8JZL7</accession>
<sequence length="197" mass="21767">MARPRQYDYEALRSASIEAARQLLEEGGPTALTARALAQAVGTTPGTIYNLFDGMNAVLLEVNRMGFIDLARAVDAIPPGQDSREWLVAMADTYVDFVVERPEVWRGLFEGPRVTDQFPVWYTGMIEALIDRVALPIRALEPRTDARLLAEELLVSVHGVVSLSASSRLDLLTRQEPHQLAHRMIDRLIASIKSGAA</sequence>
<evidence type="ECO:0000256" key="3">
    <source>
        <dbReference type="ARBA" id="ARBA00023163"/>
    </source>
</evidence>
<dbReference type="InterPro" id="IPR050109">
    <property type="entry name" value="HTH-type_TetR-like_transc_reg"/>
</dbReference>
<evidence type="ECO:0000313" key="6">
    <source>
        <dbReference type="EMBL" id="SEN85706.1"/>
    </source>
</evidence>
<dbReference type="AlphaFoldDB" id="A0A1H8JZL7"/>
<feature type="DNA-binding region" description="H-T-H motif" evidence="4">
    <location>
        <begin position="33"/>
        <end position="52"/>
    </location>
</feature>
<dbReference type="PROSITE" id="PS50977">
    <property type="entry name" value="HTH_TETR_2"/>
    <property type="match status" value="1"/>
</dbReference>